<evidence type="ECO:0000256" key="13">
    <source>
        <dbReference type="SAM" id="MobiDB-lite"/>
    </source>
</evidence>
<keyword evidence="7" id="KW-0418">Kinase</keyword>
<keyword evidence="3" id="KW-0808">Transferase</keyword>
<evidence type="ECO:0000256" key="4">
    <source>
        <dbReference type="ARBA" id="ARBA00022692"/>
    </source>
</evidence>
<evidence type="ECO:0000256" key="7">
    <source>
        <dbReference type="ARBA" id="ARBA00022777"/>
    </source>
</evidence>
<dbReference type="PANTHER" id="PTHR34590:SF5">
    <property type="entry name" value="OS04G0586500 PROTEIN"/>
    <property type="match status" value="1"/>
</dbReference>
<dbReference type="PROSITE" id="PS00107">
    <property type="entry name" value="PROTEIN_KINASE_ATP"/>
    <property type="match status" value="1"/>
</dbReference>
<keyword evidence="9 14" id="KW-1133">Transmembrane helix</keyword>
<evidence type="ECO:0000256" key="12">
    <source>
        <dbReference type="PROSITE-ProRule" id="PRU10141"/>
    </source>
</evidence>
<dbReference type="Gene3D" id="2.60.120.430">
    <property type="entry name" value="Galactose-binding lectin"/>
    <property type="match status" value="2"/>
</dbReference>
<dbReference type="Gene3D" id="1.10.510.10">
    <property type="entry name" value="Transferase(Phosphotransferase) domain 1"/>
    <property type="match status" value="1"/>
</dbReference>
<dbReference type="PROSITE" id="PS50011">
    <property type="entry name" value="PROTEIN_KINASE_DOM"/>
    <property type="match status" value="1"/>
</dbReference>
<dbReference type="CDD" id="cd14066">
    <property type="entry name" value="STKc_IRAK"/>
    <property type="match status" value="1"/>
</dbReference>
<name>A0ABU6SPF4_9FABA</name>
<dbReference type="Proteomes" id="UP001341840">
    <property type="component" value="Unassembled WGS sequence"/>
</dbReference>
<accession>A0ABU6SPF4</accession>
<evidence type="ECO:0000256" key="5">
    <source>
        <dbReference type="ARBA" id="ARBA00022729"/>
    </source>
</evidence>
<comment type="subcellular location">
    <subcellularLocation>
        <location evidence="1">Membrane</location>
        <topology evidence="1">Single-pass type I membrane protein</topology>
    </subcellularLocation>
</comment>
<dbReference type="PROSITE" id="PS00108">
    <property type="entry name" value="PROTEIN_KINASE_ST"/>
    <property type="match status" value="1"/>
</dbReference>
<evidence type="ECO:0000256" key="11">
    <source>
        <dbReference type="ARBA" id="ARBA00023180"/>
    </source>
</evidence>
<feature type="domain" description="Protein kinase" evidence="16">
    <location>
        <begin position="527"/>
        <end position="801"/>
    </location>
</feature>
<dbReference type="InterPro" id="IPR001245">
    <property type="entry name" value="Ser-Thr/Tyr_kinase_cat_dom"/>
</dbReference>
<dbReference type="EMBL" id="JASCZI010061299">
    <property type="protein sequence ID" value="MED6138317.1"/>
    <property type="molecule type" value="Genomic_DNA"/>
</dbReference>
<keyword evidence="8 12" id="KW-0067">ATP-binding</keyword>
<reference evidence="17 18" key="1">
    <citation type="journal article" date="2023" name="Plants (Basel)">
        <title>Bridging the Gap: Combining Genomics and Transcriptomics Approaches to Understand Stylosanthes scabra, an Orphan Legume from the Brazilian Caatinga.</title>
        <authorList>
            <person name="Ferreira-Neto J.R.C."/>
            <person name="da Silva M.D."/>
            <person name="Binneck E."/>
            <person name="de Melo N.F."/>
            <person name="da Silva R.H."/>
            <person name="de Melo A.L.T.M."/>
            <person name="Pandolfi V."/>
            <person name="Bustamante F.O."/>
            <person name="Brasileiro-Vidal A.C."/>
            <person name="Benko-Iseppon A.M."/>
        </authorList>
    </citation>
    <scope>NUCLEOTIDE SEQUENCE [LARGE SCALE GENOMIC DNA]</scope>
    <source>
        <tissue evidence="17">Leaves</tissue>
    </source>
</reference>
<feature type="binding site" evidence="12">
    <location>
        <position position="555"/>
    </location>
    <ligand>
        <name>ATP</name>
        <dbReference type="ChEBI" id="CHEBI:30616"/>
    </ligand>
</feature>
<dbReference type="InterPro" id="IPR000719">
    <property type="entry name" value="Prot_kinase_dom"/>
</dbReference>
<dbReference type="Pfam" id="PF07714">
    <property type="entry name" value="PK_Tyr_Ser-Thr"/>
    <property type="match status" value="1"/>
</dbReference>
<dbReference type="Pfam" id="PF12819">
    <property type="entry name" value="Malectin_like"/>
    <property type="match status" value="1"/>
</dbReference>
<evidence type="ECO:0000256" key="3">
    <source>
        <dbReference type="ARBA" id="ARBA00022679"/>
    </source>
</evidence>
<dbReference type="SMART" id="SM00220">
    <property type="entry name" value="S_TKc"/>
    <property type="match status" value="1"/>
</dbReference>
<dbReference type="PANTHER" id="PTHR34590">
    <property type="entry name" value="OS03G0124300 PROTEIN-RELATED"/>
    <property type="match status" value="1"/>
</dbReference>
<feature type="transmembrane region" description="Helical" evidence="14">
    <location>
        <begin position="444"/>
        <end position="465"/>
    </location>
</feature>
<dbReference type="InterPro" id="IPR024788">
    <property type="entry name" value="Malectin-like_Carb-bd_dom"/>
</dbReference>
<dbReference type="SUPFAM" id="SSF56112">
    <property type="entry name" value="Protein kinase-like (PK-like)"/>
    <property type="match status" value="1"/>
</dbReference>
<evidence type="ECO:0000256" key="8">
    <source>
        <dbReference type="ARBA" id="ARBA00022840"/>
    </source>
</evidence>
<gene>
    <name evidence="17" type="ORF">PIB30_073234</name>
</gene>
<keyword evidence="10 14" id="KW-0472">Membrane</keyword>
<evidence type="ECO:0000256" key="9">
    <source>
        <dbReference type="ARBA" id="ARBA00022989"/>
    </source>
</evidence>
<keyword evidence="11" id="KW-0325">Glycoprotein</keyword>
<sequence>MRSNSQYPFSLINFFSIILITTARAEEPASKSFLISCGSSTGGTDSNGRKWLPDSKYLTAPSSIDTKSSTAKEQDPSIPSQTPYMSARVFTSSSSSSSTYQFPVSPNTRHYIRLHFYPSIYDSSLDPNNAYFSVHANGFTLLNNFSAYLTAKSLSHAYFIKEYSLVPAESGKLSITFTPCSKPRGSYAFINGIEVITVPDMFTQPPPLVSTHQSISIANSSSQTMFRLNVGGQYISPDRDSGGLGRTWDDDSHYLFAAAFGATAAADKNLTIRYDSDLPEYIAPKDVYATARTMGTTNAVNLNYNLSWVFQVDANFTYIVRLHFCELFLSKINQRVFNIYVNNQTAIEGADVYGWTKSKGVPIYQDFATFVVDVPGVDDQELWVELHPAKKTNPQYSDAILNGLEIFKISDSNGNLARPNPTPSSMLLDSESEAKKGNKKHSNLAAVISAGMVLLVVALCLLIYLRKKSIADRNGIVLGNWLATHDSPNPSTEYGRHKSGAGCSISTQGLLCQNFSMAEIKLATENFDESQVIGVGGFGKVYKGVIQGVKEVAVKRSNPSSNQGIDEFQNEIYMLSKLRHRHLVSLIGFCQEDGEMILVYDYMANGTLQQHLYKSNKPSLPWNQRLEICIGAARGLHYLHTGAKFTIIHRDVKTSNILLDESWVAKVSDFGLSKTGPNMNQTHVSTMVKGSFGYFDPEYFRRQQLTEKSDVYSFGVVLFEVLCARPALDPRLPKEQVSLADWALMNLEKGSLEDIIDPHLQGKISIDCLQKFGEIAKKCLADNGLERPSMGDVLWTLELALQLQKKNPDAGKLEGKEIEKAHDDSSSVFDDSSSNAVFSLIAMPTGR</sequence>
<proteinExistence type="predicted"/>
<keyword evidence="4 14" id="KW-0812">Transmembrane</keyword>
<evidence type="ECO:0000313" key="18">
    <source>
        <dbReference type="Proteomes" id="UP001341840"/>
    </source>
</evidence>
<keyword evidence="2" id="KW-0723">Serine/threonine-protein kinase</keyword>
<keyword evidence="5 15" id="KW-0732">Signal</keyword>
<dbReference type="InterPro" id="IPR045272">
    <property type="entry name" value="ANXUR1/2-like"/>
</dbReference>
<dbReference type="InterPro" id="IPR017441">
    <property type="entry name" value="Protein_kinase_ATP_BS"/>
</dbReference>
<feature type="signal peptide" evidence="15">
    <location>
        <begin position="1"/>
        <end position="25"/>
    </location>
</feature>
<keyword evidence="18" id="KW-1185">Reference proteome</keyword>
<dbReference type="InterPro" id="IPR011009">
    <property type="entry name" value="Kinase-like_dom_sf"/>
</dbReference>
<comment type="caution">
    <text evidence="17">The sequence shown here is derived from an EMBL/GenBank/DDBJ whole genome shotgun (WGS) entry which is preliminary data.</text>
</comment>
<evidence type="ECO:0000256" key="14">
    <source>
        <dbReference type="SAM" id="Phobius"/>
    </source>
</evidence>
<evidence type="ECO:0000256" key="6">
    <source>
        <dbReference type="ARBA" id="ARBA00022741"/>
    </source>
</evidence>
<feature type="region of interest" description="Disordered" evidence="13">
    <location>
        <begin position="62"/>
        <end position="83"/>
    </location>
</feature>
<dbReference type="Gene3D" id="3.30.200.20">
    <property type="entry name" value="Phosphorylase Kinase, domain 1"/>
    <property type="match status" value="1"/>
</dbReference>
<evidence type="ECO:0000256" key="15">
    <source>
        <dbReference type="SAM" id="SignalP"/>
    </source>
</evidence>
<evidence type="ECO:0000313" key="17">
    <source>
        <dbReference type="EMBL" id="MED6138317.1"/>
    </source>
</evidence>
<keyword evidence="6 12" id="KW-0547">Nucleotide-binding</keyword>
<evidence type="ECO:0000256" key="1">
    <source>
        <dbReference type="ARBA" id="ARBA00004479"/>
    </source>
</evidence>
<evidence type="ECO:0000256" key="2">
    <source>
        <dbReference type="ARBA" id="ARBA00022527"/>
    </source>
</evidence>
<organism evidence="17 18">
    <name type="scientific">Stylosanthes scabra</name>
    <dbReference type="NCBI Taxonomy" id="79078"/>
    <lineage>
        <taxon>Eukaryota</taxon>
        <taxon>Viridiplantae</taxon>
        <taxon>Streptophyta</taxon>
        <taxon>Embryophyta</taxon>
        <taxon>Tracheophyta</taxon>
        <taxon>Spermatophyta</taxon>
        <taxon>Magnoliopsida</taxon>
        <taxon>eudicotyledons</taxon>
        <taxon>Gunneridae</taxon>
        <taxon>Pentapetalae</taxon>
        <taxon>rosids</taxon>
        <taxon>fabids</taxon>
        <taxon>Fabales</taxon>
        <taxon>Fabaceae</taxon>
        <taxon>Papilionoideae</taxon>
        <taxon>50 kb inversion clade</taxon>
        <taxon>dalbergioids sensu lato</taxon>
        <taxon>Dalbergieae</taxon>
        <taxon>Pterocarpus clade</taxon>
        <taxon>Stylosanthes</taxon>
    </lineage>
</organism>
<evidence type="ECO:0000259" key="16">
    <source>
        <dbReference type="PROSITE" id="PS50011"/>
    </source>
</evidence>
<feature type="chain" id="PRO_5045648049" description="Protein kinase domain-containing protein" evidence="15">
    <location>
        <begin position="26"/>
        <end position="847"/>
    </location>
</feature>
<dbReference type="InterPro" id="IPR008271">
    <property type="entry name" value="Ser/Thr_kinase_AS"/>
</dbReference>
<protein>
    <recommendedName>
        <fullName evidence="16">Protein kinase domain-containing protein</fullName>
    </recommendedName>
</protein>
<evidence type="ECO:0000256" key="10">
    <source>
        <dbReference type="ARBA" id="ARBA00023136"/>
    </source>
</evidence>